<accession>A0AA35XH32</accession>
<sequence length="138" mass="16052">MRRARYGWRVCSSSNCCRRWRRWRRRERRGGDESGDDGGGEETLQADSQLLPPLQTLCDETCGETAERLLLPSLRPQRNAPSLSLTPPLWYMLSIYLHSKTSCIKLHTCIWIVCHMLMCMFLACFVCCLSLIMYFCVH</sequence>
<keyword evidence="2" id="KW-0812">Transmembrane</keyword>
<proteinExistence type="predicted"/>
<reference evidence="3" key="1">
    <citation type="submission" date="2023-03" db="EMBL/GenBank/DDBJ databases">
        <authorList>
            <person name="Steffen K."/>
            <person name="Cardenas P."/>
        </authorList>
    </citation>
    <scope>NUCLEOTIDE SEQUENCE</scope>
</reference>
<feature type="region of interest" description="Disordered" evidence="1">
    <location>
        <begin position="29"/>
        <end position="48"/>
    </location>
</feature>
<feature type="non-terminal residue" evidence="3">
    <location>
        <position position="1"/>
    </location>
</feature>
<gene>
    <name evidence="3" type="ORF">GBAR_LOCUS27753</name>
</gene>
<protein>
    <submittedName>
        <fullName evidence="3">Uncharacterized protein</fullName>
    </submittedName>
</protein>
<evidence type="ECO:0000256" key="2">
    <source>
        <dbReference type="SAM" id="Phobius"/>
    </source>
</evidence>
<feature type="transmembrane region" description="Helical" evidence="2">
    <location>
        <begin position="109"/>
        <end position="135"/>
    </location>
</feature>
<evidence type="ECO:0000313" key="4">
    <source>
        <dbReference type="Proteomes" id="UP001174909"/>
    </source>
</evidence>
<dbReference type="Proteomes" id="UP001174909">
    <property type="component" value="Unassembled WGS sequence"/>
</dbReference>
<name>A0AA35XH32_GEOBA</name>
<keyword evidence="2" id="KW-1133">Transmembrane helix</keyword>
<dbReference type="AlphaFoldDB" id="A0AA35XH32"/>
<keyword evidence="4" id="KW-1185">Reference proteome</keyword>
<organism evidence="3 4">
    <name type="scientific">Geodia barretti</name>
    <name type="common">Barrett's horny sponge</name>
    <dbReference type="NCBI Taxonomy" id="519541"/>
    <lineage>
        <taxon>Eukaryota</taxon>
        <taxon>Metazoa</taxon>
        <taxon>Porifera</taxon>
        <taxon>Demospongiae</taxon>
        <taxon>Heteroscleromorpha</taxon>
        <taxon>Tetractinellida</taxon>
        <taxon>Astrophorina</taxon>
        <taxon>Geodiidae</taxon>
        <taxon>Geodia</taxon>
    </lineage>
</organism>
<evidence type="ECO:0000313" key="3">
    <source>
        <dbReference type="EMBL" id="CAI8050562.1"/>
    </source>
</evidence>
<keyword evidence="2" id="KW-0472">Membrane</keyword>
<dbReference type="EMBL" id="CASHTH010003878">
    <property type="protein sequence ID" value="CAI8050562.1"/>
    <property type="molecule type" value="Genomic_DNA"/>
</dbReference>
<comment type="caution">
    <text evidence="3">The sequence shown here is derived from an EMBL/GenBank/DDBJ whole genome shotgun (WGS) entry which is preliminary data.</text>
</comment>
<evidence type="ECO:0000256" key="1">
    <source>
        <dbReference type="SAM" id="MobiDB-lite"/>
    </source>
</evidence>